<dbReference type="EMBL" id="QGNW01001187">
    <property type="protein sequence ID" value="RVW51156.1"/>
    <property type="molecule type" value="Genomic_DNA"/>
</dbReference>
<organism evidence="1 2">
    <name type="scientific">Vitis vinifera</name>
    <name type="common">Grape</name>
    <dbReference type="NCBI Taxonomy" id="29760"/>
    <lineage>
        <taxon>Eukaryota</taxon>
        <taxon>Viridiplantae</taxon>
        <taxon>Streptophyta</taxon>
        <taxon>Embryophyta</taxon>
        <taxon>Tracheophyta</taxon>
        <taxon>Spermatophyta</taxon>
        <taxon>Magnoliopsida</taxon>
        <taxon>eudicotyledons</taxon>
        <taxon>Gunneridae</taxon>
        <taxon>Pentapetalae</taxon>
        <taxon>rosids</taxon>
        <taxon>Vitales</taxon>
        <taxon>Vitaceae</taxon>
        <taxon>Viteae</taxon>
        <taxon>Vitis</taxon>
    </lineage>
</organism>
<dbReference type="PANTHER" id="PTHR35278">
    <property type="entry name" value="TRANSMEMBRANE PROTEIN-RELATED"/>
    <property type="match status" value="1"/>
</dbReference>
<sequence>MGNVIGSFFSGFARVIGDLFGSPLDFLSGKSCSSVCGITWDFICYIENFCVANLLKIAMVSFLLYIGWDVLLTQRSGGLIGREVLLFFYLLYKLGICNCIGRSLCKMVWACFISCFSAWEYCCTFLCVKLPRLKRTNRGHIKDFQVSDSSCDGEGDSEIFSYNAHRPIEVRRPPSRRWRDHRASHLRKSLRPRSHQIRVGISRDSVHSSRRNSIKHDNYINTVHGIRVTRTSKFVQKGLSFKGTVHRSRRW</sequence>
<gene>
    <name evidence="1" type="ORF">CK203_078084</name>
</gene>
<reference evidence="1 2" key="1">
    <citation type="journal article" date="2018" name="PLoS Genet.">
        <title>Population sequencing reveals clonal diversity and ancestral inbreeding in the grapevine cultivar Chardonnay.</title>
        <authorList>
            <person name="Roach M.J."/>
            <person name="Johnson D.L."/>
            <person name="Bohlmann J."/>
            <person name="van Vuuren H.J."/>
            <person name="Jones S.J."/>
            <person name="Pretorius I.S."/>
            <person name="Schmidt S.A."/>
            <person name="Borneman A.R."/>
        </authorList>
    </citation>
    <scope>NUCLEOTIDE SEQUENCE [LARGE SCALE GENOMIC DNA]</scope>
    <source>
        <strain evidence="2">cv. Chardonnay</strain>
        <tissue evidence="1">Leaf</tissue>
    </source>
</reference>
<evidence type="ECO:0000313" key="2">
    <source>
        <dbReference type="Proteomes" id="UP000288805"/>
    </source>
</evidence>
<name>A0A438ETU0_VITVI</name>
<dbReference type="Proteomes" id="UP000288805">
    <property type="component" value="Unassembled WGS sequence"/>
</dbReference>
<protein>
    <submittedName>
        <fullName evidence="1">Uncharacterized protein</fullName>
    </submittedName>
</protein>
<proteinExistence type="predicted"/>
<dbReference type="AlphaFoldDB" id="A0A438ETU0"/>
<comment type="caution">
    <text evidence="1">The sequence shown here is derived from an EMBL/GenBank/DDBJ whole genome shotgun (WGS) entry which is preliminary data.</text>
</comment>
<accession>A0A438ETU0</accession>
<evidence type="ECO:0000313" key="1">
    <source>
        <dbReference type="EMBL" id="RVW51156.1"/>
    </source>
</evidence>
<dbReference type="PANTHER" id="PTHR35278:SF1">
    <property type="entry name" value="F8K7.16"/>
    <property type="match status" value="1"/>
</dbReference>